<dbReference type="GO" id="GO:0080084">
    <property type="term" value="F:5S rDNA binding"/>
    <property type="evidence" value="ECO:0007669"/>
    <property type="project" value="TreeGrafter"/>
</dbReference>
<keyword evidence="5" id="KW-0805">Transcription regulation</keyword>
<comment type="caution">
    <text evidence="11">The sequence shown here is derived from an EMBL/GenBank/DDBJ whole genome shotgun (WGS) entry which is preliminary data.</text>
</comment>
<dbReference type="InterPro" id="IPR051061">
    <property type="entry name" value="Zinc_finger_trans_reg"/>
</dbReference>
<dbReference type="InterPro" id="IPR036236">
    <property type="entry name" value="Znf_C2H2_sf"/>
</dbReference>
<evidence type="ECO:0000256" key="2">
    <source>
        <dbReference type="ARBA" id="ARBA00022723"/>
    </source>
</evidence>
<accession>A0AAW1L227</accession>
<dbReference type="Gene3D" id="3.30.160.60">
    <property type="entry name" value="Classic Zinc Finger"/>
    <property type="match status" value="4"/>
</dbReference>
<feature type="domain" description="C2H2-type" evidence="10">
    <location>
        <begin position="175"/>
        <end position="204"/>
    </location>
</feature>
<dbReference type="Pfam" id="PF00096">
    <property type="entry name" value="zf-C2H2"/>
    <property type="match status" value="4"/>
</dbReference>
<evidence type="ECO:0000256" key="8">
    <source>
        <dbReference type="PROSITE-ProRule" id="PRU00042"/>
    </source>
</evidence>
<keyword evidence="12" id="KW-1185">Reference proteome</keyword>
<gene>
    <name evidence="11" type="ORF">RND81_05G178100</name>
</gene>
<evidence type="ECO:0000259" key="10">
    <source>
        <dbReference type="PROSITE" id="PS50157"/>
    </source>
</evidence>
<evidence type="ECO:0000313" key="11">
    <source>
        <dbReference type="EMBL" id="KAK9725929.1"/>
    </source>
</evidence>
<feature type="domain" description="C2H2-type" evidence="10">
    <location>
        <begin position="205"/>
        <end position="230"/>
    </location>
</feature>
<dbReference type="GO" id="GO:0008270">
    <property type="term" value="F:zinc ion binding"/>
    <property type="evidence" value="ECO:0007669"/>
    <property type="project" value="UniProtKB-KW"/>
</dbReference>
<dbReference type="GO" id="GO:0005730">
    <property type="term" value="C:nucleolus"/>
    <property type="evidence" value="ECO:0007669"/>
    <property type="project" value="TreeGrafter"/>
</dbReference>
<evidence type="ECO:0000313" key="12">
    <source>
        <dbReference type="Proteomes" id="UP001443914"/>
    </source>
</evidence>
<reference evidence="11" key="1">
    <citation type="submission" date="2024-03" db="EMBL/GenBank/DDBJ databases">
        <title>WGS assembly of Saponaria officinalis var. Norfolk2.</title>
        <authorList>
            <person name="Jenkins J."/>
            <person name="Shu S."/>
            <person name="Grimwood J."/>
            <person name="Barry K."/>
            <person name="Goodstein D."/>
            <person name="Schmutz J."/>
            <person name="Leebens-Mack J."/>
            <person name="Osbourn A."/>
        </authorList>
    </citation>
    <scope>NUCLEOTIDE SEQUENCE [LARGE SCALE GENOMIC DNA]</scope>
    <source>
        <strain evidence="11">JIC</strain>
    </source>
</reference>
<dbReference type="AlphaFoldDB" id="A0AAW1L227"/>
<dbReference type="InterPro" id="IPR013087">
    <property type="entry name" value="Znf_C2H2_type"/>
</dbReference>
<evidence type="ECO:0000256" key="5">
    <source>
        <dbReference type="ARBA" id="ARBA00023015"/>
    </source>
</evidence>
<dbReference type="PROSITE" id="PS50157">
    <property type="entry name" value="ZINC_FINGER_C2H2_2"/>
    <property type="match status" value="6"/>
</dbReference>
<keyword evidence="4" id="KW-0862">Zinc</keyword>
<name>A0AAW1L227_SAPOF</name>
<dbReference type="GO" id="GO:0006357">
    <property type="term" value="P:regulation of transcription by RNA polymerase II"/>
    <property type="evidence" value="ECO:0007669"/>
    <property type="project" value="TreeGrafter"/>
</dbReference>
<feature type="domain" description="C2H2-type" evidence="10">
    <location>
        <begin position="63"/>
        <end position="90"/>
    </location>
</feature>
<proteinExistence type="predicted"/>
<keyword evidence="2" id="KW-0479">Metal-binding</keyword>
<dbReference type="PANTHER" id="PTHR46179">
    <property type="entry name" value="ZINC FINGER PROTEIN"/>
    <property type="match status" value="1"/>
</dbReference>
<dbReference type="PANTHER" id="PTHR46179:SF13">
    <property type="entry name" value="C2H2-TYPE DOMAIN-CONTAINING PROTEIN"/>
    <property type="match status" value="1"/>
</dbReference>
<dbReference type="SUPFAM" id="SSF57667">
    <property type="entry name" value="beta-beta-alpha zinc fingers"/>
    <property type="match status" value="3"/>
</dbReference>
<dbReference type="PROSITE" id="PS00028">
    <property type="entry name" value="ZINC_FINGER_C2H2_1"/>
    <property type="match status" value="7"/>
</dbReference>
<feature type="domain" description="C2H2-type" evidence="10">
    <location>
        <begin position="91"/>
        <end position="120"/>
    </location>
</feature>
<keyword evidence="3 8" id="KW-0863">Zinc-finger</keyword>
<protein>
    <recommendedName>
        <fullName evidence="10">C2H2-type domain-containing protein</fullName>
    </recommendedName>
</protein>
<feature type="domain" description="C2H2-type" evidence="10">
    <location>
        <begin position="262"/>
        <end position="292"/>
    </location>
</feature>
<evidence type="ECO:0000256" key="1">
    <source>
        <dbReference type="ARBA" id="ARBA00004123"/>
    </source>
</evidence>
<organism evidence="11 12">
    <name type="scientific">Saponaria officinalis</name>
    <name type="common">Common soapwort</name>
    <name type="synonym">Lychnis saponaria</name>
    <dbReference type="NCBI Taxonomy" id="3572"/>
    <lineage>
        <taxon>Eukaryota</taxon>
        <taxon>Viridiplantae</taxon>
        <taxon>Streptophyta</taxon>
        <taxon>Embryophyta</taxon>
        <taxon>Tracheophyta</taxon>
        <taxon>Spermatophyta</taxon>
        <taxon>Magnoliopsida</taxon>
        <taxon>eudicotyledons</taxon>
        <taxon>Gunneridae</taxon>
        <taxon>Pentapetalae</taxon>
        <taxon>Caryophyllales</taxon>
        <taxon>Caryophyllaceae</taxon>
        <taxon>Caryophylleae</taxon>
        <taxon>Saponaria</taxon>
    </lineage>
</organism>
<evidence type="ECO:0000256" key="9">
    <source>
        <dbReference type="SAM" id="MobiDB-lite"/>
    </source>
</evidence>
<dbReference type="EMBL" id="JBDFQZ010000005">
    <property type="protein sequence ID" value="KAK9725929.1"/>
    <property type="molecule type" value="Genomic_DNA"/>
</dbReference>
<dbReference type="SMART" id="SM00355">
    <property type="entry name" value="ZnF_C2H2"/>
    <property type="match status" value="9"/>
</dbReference>
<evidence type="ECO:0000256" key="7">
    <source>
        <dbReference type="ARBA" id="ARBA00023242"/>
    </source>
</evidence>
<feature type="compositionally biased region" description="Basic and acidic residues" evidence="9">
    <location>
        <begin position="37"/>
        <end position="50"/>
    </location>
</feature>
<comment type="subcellular location">
    <subcellularLocation>
        <location evidence="1">Nucleus</location>
    </subcellularLocation>
</comment>
<sequence>MEEEIREIKPIFRDIRRYYCQFCGICRSKKSMITSHLHSEHPEEMEKVNENVEEGDEGQNGKNTCEECGACFKKPAHLKQHMLSHSFERPFICPVDDCNASYRRKDHLNRHLIQHEGKLFKCPVEDCSTEFSVHGNIARHVKEFHERNPDQREQKKHVCPKAGCGNPYQKEQKKHVCPKAGCGKEFRYASQLQKHEESHVECSETFCADPSCMKTFANRECLSAHMRSCHQYIICEVCGSKHLRKNYKRHLQSHDDSSTEVLKCSFKGCEHSFTTSSNLRQHVKAAHLNLRPFACSISGCSMRFAFKHVRDNHEKSGRHVYAPGDLEEFDEQWRSRPHGGRKRKCPTVETLMRKRITPPNECDSVLNHSAEYLSWLLSADD</sequence>
<keyword evidence="7" id="KW-0539">Nucleus</keyword>
<feature type="domain" description="C2H2-type" evidence="10">
    <location>
        <begin position="120"/>
        <end position="150"/>
    </location>
</feature>
<evidence type="ECO:0000256" key="3">
    <source>
        <dbReference type="ARBA" id="ARBA00022771"/>
    </source>
</evidence>
<evidence type="ECO:0000256" key="6">
    <source>
        <dbReference type="ARBA" id="ARBA00023163"/>
    </source>
</evidence>
<feature type="region of interest" description="Disordered" evidence="9">
    <location>
        <begin position="37"/>
        <end position="59"/>
    </location>
</feature>
<keyword evidence="6" id="KW-0804">Transcription</keyword>
<dbReference type="GO" id="GO:0003700">
    <property type="term" value="F:DNA-binding transcription factor activity"/>
    <property type="evidence" value="ECO:0007669"/>
    <property type="project" value="TreeGrafter"/>
</dbReference>
<dbReference type="Proteomes" id="UP001443914">
    <property type="component" value="Unassembled WGS sequence"/>
</dbReference>
<evidence type="ECO:0000256" key="4">
    <source>
        <dbReference type="ARBA" id="ARBA00022833"/>
    </source>
</evidence>